<proteinExistence type="predicted"/>
<dbReference type="EMBL" id="JH159160">
    <property type="protein sequence ID" value="EGZ08891.1"/>
    <property type="molecule type" value="Genomic_DNA"/>
</dbReference>
<feature type="compositionally biased region" description="Basic and acidic residues" evidence="1">
    <location>
        <begin position="178"/>
        <end position="192"/>
    </location>
</feature>
<gene>
    <name evidence="2" type="ORF">PHYSODRAFT_252232</name>
</gene>
<feature type="compositionally biased region" description="Acidic residues" evidence="1">
    <location>
        <begin position="60"/>
        <end position="113"/>
    </location>
</feature>
<sequence>MIFVISLFPFRALRPRKTVDYLQAAQGYTQDDEGNEDYVEEDEVTPDDEEEIGVEVVEKVDEEAKDTEVDDEEEGTENVEDEGEVKDVEDEGEVKDVEDDEEAKAMGDVEDDEAAKGKEMAGNSTMSAVEPAVGPNEKHDDTTATHVKAKWDGGMAAAVIDDDDLFGSEDNEETANAVEDKDAVAEDNDKGAGSKRQVTGMKKATARKCKPSPGRSAVGDSPPKRAKVGRKEKEQAVVTKSFAYWGELEVALNAYQDANLVLYRVRSSQLKTNHDGLPGVQKLHDHFTHKFKAMWCTHGAKQSSRGEGHRESGQRYTGCEASFTVRSVKYVEKGVPKWKVCIDPETEIYMHNHRTTKIIYESYTRGKSLLLPAAVRKDLGLMAEVQNSTPAINRYLSDKLGGCSW</sequence>
<accession>G5A6D6</accession>
<feature type="region of interest" description="Disordered" evidence="1">
    <location>
        <begin position="166"/>
        <end position="232"/>
    </location>
</feature>
<name>G5A6D6_PHYSP</name>
<evidence type="ECO:0000256" key="1">
    <source>
        <dbReference type="SAM" id="MobiDB-lite"/>
    </source>
</evidence>
<organism evidence="2 3">
    <name type="scientific">Phytophthora sojae (strain P6497)</name>
    <name type="common">Soybean stem and root rot agent</name>
    <name type="synonym">Phytophthora megasperma f. sp. glycines</name>
    <dbReference type="NCBI Taxonomy" id="1094619"/>
    <lineage>
        <taxon>Eukaryota</taxon>
        <taxon>Sar</taxon>
        <taxon>Stramenopiles</taxon>
        <taxon>Oomycota</taxon>
        <taxon>Peronosporomycetes</taxon>
        <taxon>Peronosporales</taxon>
        <taxon>Peronosporaceae</taxon>
        <taxon>Phytophthora</taxon>
    </lineage>
</organism>
<dbReference type="AlphaFoldDB" id="G5A6D6"/>
<feature type="compositionally biased region" description="Acidic residues" evidence="1">
    <location>
        <begin position="30"/>
        <end position="53"/>
    </location>
</feature>
<keyword evidence="3" id="KW-1185">Reference proteome</keyword>
<evidence type="ECO:0000313" key="2">
    <source>
        <dbReference type="EMBL" id="EGZ08891.1"/>
    </source>
</evidence>
<evidence type="ECO:0000313" key="3">
    <source>
        <dbReference type="Proteomes" id="UP000002640"/>
    </source>
</evidence>
<feature type="region of interest" description="Disordered" evidence="1">
    <location>
        <begin position="27"/>
        <end position="144"/>
    </location>
</feature>
<dbReference type="GeneID" id="20638246"/>
<dbReference type="RefSeq" id="XP_009535524.1">
    <property type="nucleotide sequence ID" value="XM_009537229.1"/>
</dbReference>
<reference evidence="2 3" key="1">
    <citation type="journal article" date="2006" name="Science">
        <title>Phytophthora genome sequences uncover evolutionary origins and mechanisms of pathogenesis.</title>
        <authorList>
            <person name="Tyler B.M."/>
            <person name="Tripathy S."/>
            <person name="Zhang X."/>
            <person name="Dehal P."/>
            <person name="Jiang R.H."/>
            <person name="Aerts A."/>
            <person name="Arredondo F.D."/>
            <person name="Baxter L."/>
            <person name="Bensasson D."/>
            <person name="Beynon J.L."/>
            <person name="Chapman J."/>
            <person name="Damasceno C.M."/>
            <person name="Dorrance A.E."/>
            <person name="Dou D."/>
            <person name="Dickerman A.W."/>
            <person name="Dubchak I.L."/>
            <person name="Garbelotto M."/>
            <person name="Gijzen M."/>
            <person name="Gordon S.G."/>
            <person name="Govers F."/>
            <person name="Grunwald N.J."/>
            <person name="Huang W."/>
            <person name="Ivors K.L."/>
            <person name="Jones R.W."/>
            <person name="Kamoun S."/>
            <person name="Krampis K."/>
            <person name="Lamour K.H."/>
            <person name="Lee M.K."/>
            <person name="McDonald W.H."/>
            <person name="Medina M."/>
            <person name="Meijer H.J."/>
            <person name="Nordberg E.K."/>
            <person name="Maclean D.J."/>
            <person name="Ospina-Giraldo M.D."/>
            <person name="Morris P.F."/>
            <person name="Phuntumart V."/>
            <person name="Putnam N.H."/>
            <person name="Rash S."/>
            <person name="Rose J.K."/>
            <person name="Sakihama Y."/>
            <person name="Salamov A.A."/>
            <person name="Savidor A."/>
            <person name="Scheuring C.F."/>
            <person name="Smith B.M."/>
            <person name="Sobral B.W."/>
            <person name="Terry A."/>
            <person name="Torto-Alalibo T.A."/>
            <person name="Win J."/>
            <person name="Xu Z."/>
            <person name="Zhang H."/>
            <person name="Grigoriev I.V."/>
            <person name="Rokhsar D.S."/>
            <person name="Boore J.L."/>
        </authorList>
    </citation>
    <scope>NUCLEOTIDE SEQUENCE [LARGE SCALE GENOMIC DNA]</scope>
    <source>
        <strain evidence="2 3">P6497</strain>
    </source>
</reference>
<dbReference type="OMA" id="VALNAYQ"/>
<dbReference type="InParanoid" id="G5A6D6"/>
<dbReference type="Proteomes" id="UP000002640">
    <property type="component" value="Unassembled WGS sequence"/>
</dbReference>
<dbReference type="KEGG" id="psoj:PHYSODRAFT_252232"/>
<protein>
    <submittedName>
        <fullName evidence="2">Uncharacterized protein</fullName>
    </submittedName>
</protein>